<proteinExistence type="predicted"/>
<dbReference type="AlphaFoldDB" id="A0A9Q0Y4X9"/>
<feature type="non-terminal residue" evidence="1">
    <location>
        <position position="1"/>
    </location>
</feature>
<reference evidence="1" key="1">
    <citation type="journal article" date="2023" name="DNA Res.">
        <title>Chromosome-level genome assembly of Phrynocephalus forsythii using third-generation DNA sequencing and Hi-C analysis.</title>
        <authorList>
            <person name="Qi Y."/>
            <person name="Zhao W."/>
            <person name="Zhao Y."/>
            <person name="Niu C."/>
            <person name="Cao S."/>
            <person name="Zhang Y."/>
        </authorList>
    </citation>
    <scope>NUCLEOTIDE SEQUENCE</scope>
    <source>
        <tissue evidence="1">Muscle</tissue>
    </source>
</reference>
<gene>
    <name evidence="1" type="ORF">JRQ81_007476</name>
</gene>
<keyword evidence="2" id="KW-1185">Reference proteome</keyword>
<feature type="non-terminal residue" evidence="1">
    <location>
        <position position="70"/>
    </location>
</feature>
<name>A0A9Q0Y4X9_9SAUR</name>
<dbReference type="Proteomes" id="UP001142489">
    <property type="component" value="Unassembled WGS sequence"/>
</dbReference>
<accession>A0A9Q0Y4X9</accession>
<comment type="caution">
    <text evidence="1">The sequence shown here is derived from an EMBL/GenBank/DDBJ whole genome shotgun (WGS) entry which is preliminary data.</text>
</comment>
<evidence type="ECO:0000313" key="2">
    <source>
        <dbReference type="Proteomes" id="UP001142489"/>
    </source>
</evidence>
<protein>
    <submittedName>
        <fullName evidence="1">Uncharacterized protein</fullName>
    </submittedName>
</protein>
<evidence type="ECO:0000313" key="1">
    <source>
        <dbReference type="EMBL" id="KAJ7341857.1"/>
    </source>
</evidence>
<organism evidence="1 2">
    <name type="scientific">Phrynocephalus forsythii</name>
    <dbReference type="NCBI Taxonomy" id="171643"/>
    <lineage>
        <taxon>Eukaryota</taxon>
        <taxon>Metazoa</taxon>
        <taxon>Chordata</taxon>
        <taxon>Craniata</taxon>
        <taxon>Vertebrata</taxon>
        <taxon>Euteleostomi</taxon>
        <taxon>Lepidosauria</taxon>
        <taxon>Squamata</taxon>
        <taxon>Bifurcata</taxon>
        <taxon>Unidentata</taxon>
        <taxon>Episquamata</taxon>
        <taxon>Toxicofera</taxon>
        <taxon>Iguania</taxon>
        <taxon>Acrodonta</taxon>
        <taxon>Agamidae</taxon>
        <taxon>Agaminae</taxon>
        <taxon>Phrynocephalus</taxon>
    </lineage>
</organism>
<sequence length="70" mass="8199">EGPIQEEKRFGKIHKILDSKGKGLTGQIYKLMVTDKDFLFKALQNKWSNEMILTEDNIMKMMKGIREIKL</sequence>
<dbReference type="EMBL" id="JAPFRF010000002">
    <property type="protein sequence ID" value="KAJ7341857.1"/>
    <property type="molecule type" value="Genomic_DNA"/>
</dbReference>